<evidence type="ECO:0000313" key="2">
    <source>
        <dbReference type="EMBL" id="GAA4124320.1"/>
    </source>
</evidence>
<dbReference type="Proteomes" id="UP001501495">
    <property type="component" value="Unassembled WGS sequence"/>
</dbReference>
<feature type="signal peptide" evidence="1">
    <location>
        <begin position="1"/>
        <end position="30"/>
    </location>
</feature>
<comment type="caution">
    <text evidence="2">The sequence shown here is derived from an EMBL/GenBank/DDBJ whole genome shotgun (WGS) entry which is preliminary data.</text>
</comment>
<dbReference type="RefSeq" id="WP_344734453.1">
    <property type="nucleotide sequence ID" value="NZ_BAAAZH010000024.1"/>
</dbReference>
<sequence length="536" mass="57701">MPRLVRSIAVGLVTALVPMVPLVSVASAGADPAWLDAGPTSPSRAAVPPLHPCIDPDHGDPAITRVSFRPTSIDIRRRPATVHVRVKVADTGGPGRASGPARGEVSFTRGVAARLHVVDRSTMAGTVTIGRNEFPGRTDVTRLLLDEVTVVDQAGNTTDLVDDDLAAVAASTGIDVVGVPDREPPVISRLRATRTRLDARRGDRRIVLTARIHDAVGDVVRPQVSIYSLGRRGSYNAQIELRSLGGDRFRGVWRVPRWAPHALQRYRIDSISVSDSTAGTRFRVRRAPFIQRQLGTDIVRVRSRVDTTPPRVRDVRLSPSAIDLTDGPRTVVARIRVIDRQSPVRAVSFDKYAFWAASPLPQRSRLVSGDRHDGVWEVRVPTRCSINRTPYAAEPGVWFVADGASLHRTYRLRNHDVSVVLSGESAVQPRYRASAVDTSSIRVRFGAAVLNLTDAAGELTRPDGTVIPGSWTACADAVGASVSCLDGPVRTAVYTADDPLASGARVSLTVNPSGVLDARTPYGMPPVDYPAVAVIP</sequence>
<evidence type="ECO:0000256" key="1">
    <source>
        <dbReference type="SAM" id="SignalP"/>
    </source>
</evidence>
<reference evidence="3" key="1">
    <citation type="journal article" date="2019" name="Int. J. Syst. Evol. Microbiol.">
        <title>The Global Catalogue of Microorganisms (GCM) 10K type strain sequencing project: providing services to taxonomists for standard genome sequencing and annotation.</title>
        <authorList>
            <consortium name="The Broad Institute Genomics Platform"/>
            <consortium name="The Broad Institute Genome Sequencing Center for Infectious Disease"/>
            <person name="Wu L."/>
            <person name="Ma J."/>
        </authorList>
    </citation>
    <scope>NUCLEOTIDE SEQUENCE [LARGE SCALE GENOMIC DNA]</scope>
    <source>
        <strain evidence="3">JCM 16703</strain>
    </source>
</reference>
<accession>A0ABP7XRE4</accession>
<proteinExistence type="predicted"/>
<protein>
    <submittedName>
        <fullName evidence="2">Uncharacterized protein</fullName>
    </submittedName>
</protein>
<keyword evidence="3" id="KW-1185">Reference proteome</keyword>
<keyword evidence="1" id="KW-0732">Signal</keyword>
<evidence type="ECO:0000313" key="3">
    <source>
        <dbReference type="Proteomes" id="UP001501495"/>
    </source>
</evidence>
<name>A0ABP7XRE4_9ACTN</name>
<feature type="chain" id="PRO_5047084398" evidence="1">
    <location>
        <begin position="31"/>
        <end position="536"/>
    </location>
</feature>
<dbReference type="EMBL" id="BAAAZH010000024">
    <property type="protein sequence ID" value="GAA4124320.1"/>
    <property type="molecule type" value="Genomic_DNA"/>
</dbReference>
<gene>
    <name evidence="2" type="ORF">GCM10022215_31940</name>
</gene>
<organism evidence="2 3">
    <name type="scientific">Nocardioides fonticola</name>
    <dbReference type="NCBI Taxonomy" id="450363"/>
    <lineage>
        <taxon>Bacteria</taxon>
        <taxon>Bacillati</taxon>
        <taxon>Actinomycetota</taxon>
        <taxon>Actinomycetes</taxon>
        <taxon>Propionibacteriales</taxon>
        <taxon>Nocardioidaceae</taxon>
        <taxon>Nocardioides</taxon>
    </lineage>
</organism>